<dbReference type="Pfam" id="PF01370">
    <property type="entry name" value="Epimerase"/>
    <property type="match status" value="1"/>
</dbReference>
<feature type="domain" description="NAD-dependent epimerase/dehydratase" evidence="1">
    <location>
        <begin position="9"/>
        <end position="76"/>
    </location>
</feature>
<dbReference type="PANTHER" id="PTHR12126:SF11">
    <property type="entry name" value="NADH DEHYDROGENASE [UBIQUINONE] 1 ALPHA SUBCOMPLEX SUBUNIT 9, MITOCHONDRIAL"/>
    <property type="match status" value="1"/>
</dbReference>
<dbReference type="Gene3D" id="3.40.50.720">
    <property type="entry name" value="NAD(P)-binding Rossmann-like Domain"/>
    <property type="match status" value="1"/>
</dbReference>
<evidence type="ECO:0000313" key="3">
    <source>
        <dbReference type="Proteomes" id="UP000012179"/>
    </source>
</evidence>
<proteinExistence type="predicted"/>
<dbReference type="InterPro" id="IPR036291">
    <property type="entry name" value="NAD(P)-bd_dom_sf"/>
</dbReference>
<dbReference type="KEGG" id="nlc:EBAPG3_000445"/>
<protein>
    <submittedName>
        <fullName evidence="2">NAD-dependent dehydratase</fullName>
    </submittedName>
</protein>
<dbReference type="InterPro" id="IPR001509">
    <property type="entry name" value="Epimerase_deHydtase"/>
</dbReference>
<sequence>MPGPASPKIVVTGATSIIGYFLLPRLVNAGYEVHAISRNRREKPGETDKKVFWHPVDISHPDQLPRINAQALIHLAPLWLLPPLLPILSSFQIKRVIGFGSTSLFSKAKSANDGEKQLVARFVTAEEDIMCRGSALKMNWTIFRPTLVYDCVHDKNIAVIARFIQRYGFFPLLGKALGLRQPVHADDLAGACIMALDQPITFCKAYNLSGGETLSYRRMVERIFNSLGKSVRFLSIPAWLFRSAIRVIMLMPGKRNMTPEMALRMNVDLCFDHTDATRDFGFSPRPFLPCWEDPKE</sequence>
<organism evidence="2 3">
    <name type="scientific">Nitrosospira lacus</name>
    <dbReference type="NCBI Taxonomy" id="1288494"/>
    <lineage>
        <taxon>Bacteria</taxon>
        <taxon>Pseudomonadati</taxon>
        <taxon>Pseudomonadota</taxon>
        <taxon>Betaproteobacteria</taxon>
        <taxon>Nitrosomonadales</taxon>
        <taxon>Nitrosomonadaceae</taxon>
        <taxon>Nitrosospira</taxon>
    </lineage>
</organism>
<dbReference type="PANTHER" id="PTHR12126">
    <property type="entry name" value="NADH-UBIQUINONE OXIDOREDUCTASE 39 KDA SUBUNIT-RELATED"/>
    <property type="match status" value="1"/>
</dbReference>
<dbReference type="GO" id="GO:0044877">
    <property type="term" value="F:protein-containing complex binding"/>
    <property type="evidence" value="ECO:0007669"/>
    <property type="project" value="TreeGrafter"/>
</dbReference>
<dbReference type="InterPro" id="IPR051207">
    <property type="entry name" value="ComplexI_NDUFA9_subunit"/>
</dbReference>
<dbReference type="RefSeq" id="WP_040853121.1">
    <property type="nucleotide sequence ID" value="NZ_CP021106.3"/>
</dbReference>
<reference evidence="2 3" key="1">
    <citation type="journal article" date="2015" name="Int. J. Syst. Evol. Microbiol.">
        <title>Nitrosospira lacus sp. nov., a psychrotolerant, ammonia-oxidizing bacterium from sandy lake sediment.</title>
        <authorList>
            <person name="Urakawa H."/>
            <person name="Garcia J.C."/>
            <person name="Nielsen J.L."/>
            <person name="Le V.Q."/>
            <person name="Kozlowski J.A."/>
            <person name="Stein L.Y."/>
            <person name="Lim C.K."/>
            <person name="Pommerening-Roser A."/>
            <person name="Martens-Habbena W."/>
            <person name="Stahl D.A."/>
            <person name="Klotz M.G."/>
        </authorList>
    </citation>
    <scope>NUCLEOTIDE SEQUENCE [LARGE SCALE GENOMIC DNA]</scope>
    <source>
        <strain evidence="2 3">APG3</strain>
    </source>
</reference>
<dbReference type="Proteomes" id="UP000012179">
    <property type="component" value="Chromosome"/>
</dbReference>
<name>A0A1W6SKP6_9PROT</name>
<evidence type="ECO:0000259" key="1">
    <source>
        <dbReference type="Pfam" id="PF01370"/>
    </source>
</evidence>
<dbReference type="SUPFAM" id="SSF51735">
    <property type="entry name" value="NAD(P)-binding Rossmann-fold domains"/>
    <property type="match status" value="1"/>
</dbReference>
<dbReference type="AlphaFoldDB" id="A0A1W6SKP6"/>
<gene>
    <name evidence="2" type="ORF">EBAPG3_000445</name>
</gene>
<accession>A0A1W6SKP6</accession>
<evidence type="ECO:0000313" key="2">
    <source>
        <dbReference type="EMBL" id="ARO86369.1"/>
    </source>
</evidence>
<dbReference type="eggNOG" id="COG0702">
    <property type="taxonomic scope" value="Bacteria"/>
</dbReference>
<dbReference type="OrthoDB" id="5565437at2"/>
<keyword evidence="3" id="KW-1185">Reference proteome</keyword>
<dbReference type="EMBL" id="CP021106">
    <property type="protein sequence ID" value="ARO86369.1"/>
    <property type="molecule type" value="Genomic_DNA"/>
</dbReference>